<evidence type="ECO:0000256" key="6">
    <source>
        <dbReference type="SAM" id="MobiDB-lite"/>
    </source>
</evidence>
<keyword evidence="2" id="KW-0732">Signal</keyword>
<feature type="region of interest" description="Disordered" evidence="6">
    <location>
        <begin position="1"/>
        <end position="27"/>
    </location>
</feature>
<dbReference type="SUPFAM" id="SSF50494">
    <property type="entry name" value="Trypsin-like serine proteases"/>
    <property type="match status" value="1"/>
</dbReference>
<evidence type="ECO:0000313" key="8">
    <source>
        <dbReference type="EMBL" id="KAK1344727.1"/>
    </source>
</evidence>
<dbReference type="InterPro" id="IPR043504">
    <property type="entry name" value="Peptidase_S1_PA_chymotrypsin"/>
</dbReference>
<keyword evidence="3 5" id="KW-0378">Hydrolase</keyword>
<evidence type="ECO:0000256" key="3">
    <source>
        <dbReference type="ARBA" id="ARBA00022801"/>
    </source>
</evidence>
<dbReference type="InterPro" id="IPR018114">
    <property type="entry name" value="TRYPSIN_HIS"/>
</dbReference>
<dbReference type="InterPro" id="IPR009003">
    <property type="entry name" value="Peptidase_S1_PA"/>
</dbReference>
<evidence type="ECO:0000313" key="9">
    <source>
        <dbReference type="Proteomes" id="UP001177744"/>
    </source>
</evidence>
<gene>
    <name evidence="8" type="ORF">QTO34_013425</name>
</gene>
<dbReference type="FunFam" id="2.40.10.10:FF:000024">
    <property type="entry name" value="Serine protease 53"/>
    <property type="match status" value="1"/>
</dbReference>
<dbReference type="PRINTS" id="PR00722">
    <property type="entry name" value="CHYMOTRYPSIN"/>
</dbReference>
<accession>A0AA40I938</accession>
<keyword evidence="9" id="KW-1185">Reference proteome</keyword>
<dbReference type="Proteomes" id="UP001177744">
    <property type="component" value="Unassembled WGS sequence"/>
</dbReference>
<dbReference type="PROSITE" id="PS00135">
    <property type="entry name" value="TRYPSIN_SER"/>
    <property type="match status" value="1"/>
</dbReference>
<dbReference type="EMBL" id="JAULJE010000003">
    <property type="protein sequence ID" value="KAK1344727.1"/>
    <property type="molecule type" value="Genomic_DNA"/>
</dbReference>
<dbReference type="PANTHER" id="PTHR24253:SF79">
    <property type="entry name" value="SERINE PROTEASE 41"/>
    <property type="match status" value="1"/>
</dbReference>
<evidence type="ECO:0000256" key="5">
    <source>
        <dbReference type="RuleBase" id="RU363034"/>
    </source>
</evidence>
<reference evidence="8" key="1">
    <citation type="submission" date="2023-06" db="EMBL/GenBank/DDBJ databases">
        <title>Reference genome for the Northern bat (Eptesicus nilssonii), a most northern bat species.</title>
        <authorList>
            <person name="Laine V.N."/>
            <person name="Pulliainen A.T."/>
            <person name="Lilley T.M."/>
        </authorList>
    </citation>
    <scope>NUCLEOTIDE SEQUENCE</scope>
    <source>
        <strain evidence="8">BLF_Eptnil</strain>
        <tissue evidence="8">Kidney</tissue>
    </source>
</reference>
<name>A0AA40I938_CNENI</name>
<protein>
    <recommendedName>
        <fullName evidence="7">Peptidase S1 domain-containing protein</fullName>
    </recommendedName>
</protein>
<sequence length="333" mass="36561">MVGEGGPCVPGEGVPVSPSPGLQSPSTVSLGPTSCLLQLSRTPVCPSTAEPCGRRNTHPLIVGGTDSARGRWPWQVSLRLRHKGHSCGGSLLGRRWVLSAAHCFRKNRDPSNWMAQLGELSSSPSLWNLGAIYHRFRVQDIIEYPHVKDSSLSDIALLKLTSSVTYNKYIQPICVMASAFELQNQSNCWVTGWGDIRENKKLPAPYNLREVQVSIINNSRCNFLFQQPNFFYRMANDVICAGSEDGKHDACRGDSGGPLACERNGLWIQVGIVSWGVGCGRPNRPGVYTNVSRYFSWIQKLTAHSTPRPDPSPLLLLLPLLWAAPLMQLACAP</sequence>
<dbReference type="InterPro" id="IPR001314">
    <property type="entry name" value="Peptidase_S1A"/>
</dbReference>
<feature type="compositionally biased region" description="Low complexity" evidence="6">
    <location>
        <begin position="9"/>
        <end position="21"/>
    </location>
</feature>
<dbReference type="SMART" id="SM00020">
    <property type="entry name" value="Tryp_SPc"/>
    <property type="match status" value="1"/>
</dbReference>
<dbReference type="CDD" id="cd00190">
    <property type="entry name" value="Tryp_SPc"/>
    <property type="match status" value="1"/>
</dbReference>
<keyword evidence="5" id="KW-0720">Serine protease</keyword>
<dbReference type="Pfam" id="PF00089">
    <property type="entry name" value="Trypsin"/>
    <property type="match status" value="1"/>
</dbReference>
<organism evidence="8 9">
    <name type="scientific">Cnephaeus nilssonii</name>
    <name type="common">Northern bat</name>
    <name type="synonym">Eptesicus nilssonii</name>
    <dbReference type="NCBI Taxonomy" id="3371016"/>
    <lineage>
        <taxon>Eukaryota</taxon>
        <taxon>Metazoa</taxon>
        <taxon>Chordata</taxon>
        <taxon>Craniata</taxon>
        <taxon>Vertebrata</taxon>
        <taxon>Euteleostomi</taxon>
        <taxon>Mammalia</taxon>
        <taxon>Eutheria</taxon>
        <taxon>Laurasiatheria</taxon>
        <taxon>Chiroptera</taxon>
        <taxon>Yangochiroptera</taxon>
        <taxon>Vespertilionidae</taxon>
        <taxon>Cnephaeus</taxon>
    </lineage>
</organism>
<comment type="caution">
    <text evidence="8">The sequence shown here is derived from an EMBL/GenBank/DDBJ whole genome shotgun (WGS) entry which is preliminary data.</text>
</comment>
<dbReference type="InterPro" id="IPR001254">
    <property type="entry name" value="Trypsin_dom"/>
</dbReference>
<evidence type="ECO:0000256" key="4">
    <source>
        <dbReference type="ARBA" id="ARBA00023157"/>
    </source>
</evidence>
<proteinExistence type="predicted"/>
<dbReference type="AlphaFoldDB" id="A0AA40I938"/>
<evidence type="ECO:0000256" key="1">
    <source>
        <dbReference type="ARBA" id="ARBA00022670"/>
    </source>
</evidence>
<keyword evidence="1 5" id="KW-0645">Protease</keyword>
<evidence type="ECO:0000256" key="2">
    <source>
        <dbReference type="ARBA" id="ARBA00022729"/>
    </source>
</evidence>
<evidence type="ECO:0000259" key="7">
    <source>
        <dbReference type="PROSITE" id="PS50240"/>
    </source>
</evidence>
<dbReference type="GO" id="GO:0006508">
    <property type="term" value="P:proteolysis"/>
    <property type="evidence" value="ECO:0007669"/>
    <property type="project" value="UniProtKB-KW"/>
</dbReference>
<dbReference type="PROSITE" id="PS50240">
    <property type="entry name" value="TRYPSIN_DOM"/>
    <property type="match status" value="1"/>
</dbReference>
<dbReference type="InterPro" id="IPR033116">
    <property type="entry name" value="TRYPSIN_SER"/>
</dbReference>
<keyword evidence="4" id="KW-1015">Disulfide bond</keyword>
<dbReference type="PANTHER" id="PTHR24253">
    <property type="entry name" value="TRANSMEMBRANE PROTEASE SERINE"/>
    <property type="match status" value="1"/>
</dbReference>
<feature type="domain" description="Peptidase S1" evidence="7">
    <location>
        <begin position="61"/>
        <end position="303"/>
    </location>
</feature>
<dbReference type="GO" id="GO:0004252">
    <property type="term" value="F:serine-type endopeptidase activity"/>
    <property type="evidence" value="ECO:0007669"/>
    <property type="project" value="InterPro"/>
</dbReference>
<dbReference type="Gene3D" id="2.40.10.10">
    <property type="entry name" value="Trypsin-like serine proteases"/>
    <property type="match status" value="1"/>
</dbReference>
<dbReference type="PROSITE" id="PS00134">
    <property type="entry name" value="TRYPSIN_HIS"/>
    <property type="match status" value="1"/>
</dbReference>